<evidence type="ECO:0000313" key="4">
    <source>
        <dbReference type="Proteomes" id="UP000886520"/>
    </source>
</evidence>
<feature type="transmembrane region" description="Helical" evidence="2">
    <location>
        <begin position="357"/>
        <end position="380"/>
    </location>
</feature>
<dbReference type="PANTHER" id="PTHR37244">
    <property type="entry name" value="NADP-SPECIFIC GLUTAMATE DEHYDROGENASE"/>
    <property type="match status" value="1"/>
</dbReference>
<keyword evidence="2" id="KW-1133">Transmembrane helix</keyword>
<dbReference type="PANTHER" id="PTHR37244:SF1">
    <property type="entry name" value="NADP-SPECIFIC GLUTAMATE DEHYDROGENASE"/>
    <property type="match status" value="1"/>
</dbReference>
<name>A0A9D4UMF9_ADICA</name>
<keyword evidence="2" id="KW-0812">Transmembrane</keyword>
<feature type="compositionally biased region" description="Polar residues" evidence="1">
    <location>
        <begin position="33"/>
        <end position="43"/>
    </location>
</feature>
<reference evidence="3" key="1">
    <citation type="submission" date="2021-01" db="EMBL/GenBank/DDBJ databases">
        <title>Adiantum capillus-veneris genome.</title>
        <authorList>
            <person name="Fang Y."/>
            <person name="Liao Q."/>
        </authorList>
    </citation>
    <scope>NUCLEOTIDE SEQUENCE</scope>
    <source>
        <strain evidence="3">H3</strain>
        <tissue evidence="3">Leaf</tissue>
    </source>
</reference>
<accession>A0A9D4UMF9</accession>
<keyword evidence="2" id="KW-0472">Membrane</keyword>
<feature type="region of interest" description="Disordered" evidence="1">
    <location>
        <begin position="23"/>
        <end position="43"/>
    </location>
</feature>
<dbReference type="AlphaFoldDB" id="A0A9D4UMF9"/>
<keyword evidence="4" id="KW-1185">Reference proteome</keyword>
<organism evidence="3 4">
    <name type="scientific">Adiantum capillus-veneris</name>
    <name type="common">Maidenhair fern</name>
    <dbReference type="NCBI Taxonomy" id="13818"/>
    <lineage>
        <taxon>Eukaryota</taxon>
        <taxon>Viridiplantae</taxon>
        <taxon>Streptophyta</taxon>
        <taxon>Embryophyta</taxon>
        <taxon>Tracheophyta</taxon>
        <taxon>Polypodiopsida</taxon>
        <taxon>Polypodiidae</taxon>
        <taxon>Polypodiales</taxon>
        <taxon>Pteridineae</taxon>
        <taxon>Pteridaceae</taxon>
        <taxon>Vittarioideae</taxon>
        <taxon>Adiantum</taxon>
    </lineage>
</organism>
<evidence type="ECO:0000256" key="2">
    <source>
        <dbReference type="SAM" id="Phobius"/>
    </source>
</evidence>
<sequence>MRGLGEGEFRRASGRRGLCAEHRRRRALPNPNPSQKAQTTHMQQSQIRSTILQLVVSMDDPVQIHPFIYIEMQQHMPDKLQCQSLPSFGGMNFLTSGCNKQACYGWFDVKVFYVRVSSCLLNEVPDTLLIVYPKRDIDTELEINGGRISPSERVCFALRGDRVDTDSAEATYVNTNNLRTTGDLSFEIYDKDELLVLGVLARSKPKEHQLAGNGSCSMGTSPLNFEAGWSMDCSCAVTSNTCSFLKGRSDVSTANPTMEVYVAGRSSEFPIVLTQIVPLAAKKKSSRCCSLHSIPEEEESTHNEAEFGEVANEEAYPKLEGGCSALGIPNSSLYFSDLGGYGEGDGELSWFNAGVRVGVGLGLGMCLGVGIGVGLMMRTYQATMGPFKRRMF</sequence>
<protein>
    <submittedName>
        <fullName evidence="3">Uncharacterized protein</fullName>
    </submittedName>
</protein>
<comment type="caution">
    <text evidence="3">The sequence shown here is derived from an EMBL/GenBank/DDBJ whole genome shotgun (WGS) entry which is preliminary data.</text>
</comment>
<gene>
    <name evidence="3" type="ORF">GOP47_0014924</name>
</gene>
<dbReference type="EMBL" id="JABFUD020000014">
    <property type="protein sequence ID" value="KAI5070581.1"/>
    <property type="molecule type" value="Genomic_DNA"/>
</dbReference>
<dbReference type="Proteomes" id="UP000886520">
    <property type="component" value="Chromosome 14"/>
</dbReference>
<evidence type="ECO:0000256" key="1">
    <source>
        <dbReference type="SAM" id="MobiDB-lite"/>
    </source>
</evidence>
<dbReference type="OrthoDB" id="2016101at2759"/>
<evidence type="ECO:0000313" key="3">
    <source>
        <dbReference type="EMBL" id="KAI5070581.1"/>
    </source>
</evidence>
<proteinExistence type="predicted"/>